<gene>
    <name evidence="2" type="primary">tsaB</name>
    <name evidence="2" type="ORF">G9U52_19165</name>
</gene>
<dbReference type="RefSeq" id="WP_166152235.1">
    <property type="nucleotide sequence ID" value="NZ_JAAOIW010000006.1"/>
</dbReference>
<evidence type="ECO:0000313" key="3">
    <source>
        <dbReference type="Proteomes" id="UP001165962"/>
    </source>
</evidence>
<dbReference type="Proteomes" id="UP001165962">
    <property type="component" value="Unassembled WGS sequence"/>
</dbReference>
<dbReference type="SUPFAM" id="SSF53067">
    <property type="entry name" value="Actin-like ATPase domain"/>
    <property type="match status" value="1"/>
</dbReference>
<feature type="domain" description="Gcp-like" evidence="1">
    <location>
        <begin position="37"/>
        <end position="110"/>
    </location>
</feature>
<dbReference type="NCBIfam" id="TIGR03725">
    <property type="entry name" value="T6A_YeaZ"/>
    <property type="match status" value="1"/>
</dbReference>
<proteinExistence type="predicted"/>
<protein>
    <submittedName>
        <fullName evidence="2">tRNA (Adenosine(37)-N6)-threonylcarbamoyltransferase complex dimerization subunit type 1 TsaB</fullName>
    </submittedName>
</protein>
<reference evidence="2" key="1">
    <citation type="submission" date="2020-03" db="EMBL/GenBank/DDBJ databases">
        <title>Draft sequencing of Paenibacilllus sp. S3N08.</title>
        <authorList>
            <person name="Kim D.-U."/>
        </authorList>
    </citation>
    <scope>NUCLEOTIDE SEQUENCE</scope>
    <source>
        <strain evidence="2">S3N08</strain>
    </source>
</reference>
<organism evidence="2 3">
    <name type="scientific">Paenibacillus agricola</name>
    <dbReference type="NCBI Taxonomy" id="2716264"/>
    <lineage>
        <taxon>Bacteria</taxon>
        <taxon>Bacillati</taxon>
        <taxon>Bacillota</taxon>
        <taxon>Bacilli</taxon>
        <taxon>Bacillales</taxon>
        <taxon>Paenibacillaceae</taxon>
        <taxon>Paenibacillus</taxon>
    </lineage>
</organism>
<dbReference type="InterPro" id="IPR043129">
    <property type="entry name" value="ATPase_NBD"/>
</dbReference>
<dbReference type="Pfam" id="PF00814">
    <property type="entry name" value="TsaD"/>
    <property type="match status" value="1"/>
</dbReference>
<dbReference type="EMBL" id="JAAOIW010000006">
    <property type="protein sequence ID" value="NHN31962.1"/>
    <property type="molecule type" value="Genomic_DNA"/>
</dbReference>
<evidence type="ECO:0000313" key="2">
    <source>
        <dbReference type="EMBL" id="NHN31962.1"/>
    </source>
</evidence>
<name>A0ABX0JAQ8_9BACL</name>
<dbReference type="PANTHER" id="PTHR11735">
    <property type="entry name" value="TRNA N6-ADENOSINE THREONYLCARBAMOYLTRANSFERASE"/>
    <property type="match status" value="1"/>
</dbReference>
<sequence>MNSENKQGIVLAIDTSTSSMSVALTRNGELLDELNSTAERNHSIHLMPHIQQVLGSAGLHTRDIDAFAVGVGPGSYTGVRIGVTVAKTLAWAHRKILLGVSSLEALALGGLQASLADSSTNSTPARLSGLARIGEPNKKIWVVPMFEARRGQAFTSLYQAQNQAPTQQWSCLAPDGIRLMAGWAKQLLELALDEKGTGSKPDQILFIGETGMHEETIHDFCQSWSGTAEIVNYEMRARHIADLGLNQWQQGIISKPHDLVPNYTQLTEAEVKWEAQKS</sequence>
<comment type="caution">
    <text evidence="2">The sequence shown here is derived from an EMBL/GenBank/DDBJ whole genome shotgun (WGS) entry which is preliminary data.</text>
</comment>
<dbReference type="CDD" id="cd24032">
    <property type="entry name" value="ASKHA_NBD_TsaB"/>
    <property type="match status" value="1"/>
</dbReference>
<dbReference type="InterPro" id="IPR000905">
    <property type="entry name" value="Gcp-like_dom"/>
</dbReference>
<evidence type="ECO:0000259" key="1">
    <source>
        <dbReference type="Pfam" id="PF00814"/>
    </source>
</evidence>
<dbReference type="PANTHER" id="PTHR11735:SF11">
    <property type="entry name" value="TRNA THREONYLCARBAMOYLADENOSINE BIOSYNTHESIS PROTEIN TSAB"/>
    <property type="match status" value="1"/>
</dbReference>
<dbReference type="InterPro" id="IPR022496">
    <property type="entry name" value="T6A_TsaB"/>
</dbReference>
<keyword evidence="3" id="KW-1185">Reference proteome</keyword>
<accession>A0ABX0JAQ8</accession>
<dbReference type="Gene3D" id="3.30.420.40">
    <property type="match status" value="2"/>
</dbReference>